<organism evidence="1 2">
    <name type="scientific">Vigna mungo</name>
    <name type="common">Black gram</name>
    <name type="synonym">Phaseolus mungo</name>
    <dbReference type="NCBI Taxonomy" id="3915"/>
    <lineage>
        <taxon>Eukaryota</taxon>
        <taxon>Viridiplantae</taxon>
        <taxon>Streptophyta</taxon>
        <taxon>Embryophyta</taxon>
        <taxon>Tracheophyta</taxon>
        <taxon>Spermatophyta</taxon>
        <taxon>Magnoliopsida</taxon>
        <taxon>eudicotyledons</taxon>
        <taxon>Gunneridae</taxon>
        <taxon>Pentapetalae</taxon>
        <taxon>rosids</taxon>
        <taxon>fabids</taxon>
        <taxon>Fabales</taxon>
        <taxon>Fabaceae</taxon>
        <taxon>Papilionoideae</taxon>
        <taxon>50 kb inversion clade</taxon>
        <taxon>NPAAA clade</taxon>
        <taxon>indigoferoid/millettioid clade</taxon>
        <taxon>Phaseoleae</taxon>
        <taxon>Vigna</taxon>
    </lineage>
</organism>
<name>A0AAQ3MKT3_VIGMU</name>
<dbReference type="EMBL" id="CP144690">
    <property type="protein sequence ID" value="WVY92189.1"/>
    <property type="molecule type" value="Genomic_DNA"/>
</dbReference>
<dbReference type="AlphaFoldDB" id="A0AAQ3MKT3"/>
<gene>
    <name evidence="1" type="ORF">V8G54_037703</name>
</gene>
<proteinExistence type="predicted"/>
<dbReference type="Proteomes" id="UP001374535">
    <property type="component" value="Chromosome 11"/>
</dbReference>
<accession>A0AAQ3MKT3</accession>
<evidence type="ECO:0000313" key="1">
    <source>
        <dbReference type="EMBL" id="WVY92189.1"/>
    </source>
</evidence>
<sequence>MMKLCFQKQESLPLEYALYASAPLKDQHQTHCPEMKDIDFCMQLSHRTLHPMSLVGLPSKHETPLFSEVIHFSAQGDHFQQQIFDCFYSSDHYAMKANHVSSVHLN</sequence>
<reference evidence="1 2" key="1">
    <citation type="journal article" date="2023" name="Life. Sci Alliance">
        <title>Evolutionary insights into 3D genome organization and epigenetic landscape of Vigna mungo.</title>
        <authorList>
            <person name="Junaid A."/>
            <person name="Singh B."/>
            <person name="Bhatia S."/>
        </authorList>
    </citation>
    <scope>NUCLEOTIDE SEQUENCE [LARGE SCALE GENOMIC DNA]</scope>
    <source>
        <strain evidence="1">Urdbean</strain>
    </source>
</reference>
<protein>
    <submittedName>
        <fullName evidence="1">Uncharacterized protein</fullName>
    </submittedName>
</protein>
<evidence type="ECO:0000313" key="2">
    <source>
        <dbReference type="Proteomes" id="UP001374535"/>
    </source>
</evidence>
<keyword evidence="2" id="KW-1185">Reference proteome</keyword>